<evidence type="ECO:0000256" key="7">
    <source>
        <dbReference type="ARBA" id="ARBA00023242"/>
    </source>
</evidence>
<dbReference type="InterPro" id="IPR007219">
    <property type="entry name" value="XnlR_reg_dom"/>
</dbReference>
<sequence>MEQELFRESTESPEVISNHRTERSQSYTSPDLAPSVASSRRGQNESEALSTTQGITPTDSPGAETGYLSLSAMAELSREKPLSGSTFSFFTLMNSATGAALSNSSRSLLRPLNGIPWVSLLQNREMATFDTKRAFQEFLDFVSHSLPFICTIDLVAQHTSFTEAQENGEIESLARERPDIVVLISMSIASGVLMSKDRRHLESYAMALALSAHDSSQRLFAQCNDLQITQCLTAMAIFSLYNPLVGSPWHLLGLAMTRCVSGGMHDTRVSDFGSDDPEKKGKSRSFWSLYFLDVHLHLLTLNAKKTSYNAGTRIKQSFCDAHPEALLKA</sequence>
<evidence type="ECO:0000256" key="8">
    <source>
        <dbReference type="SAM" id="MobiDB-lite"/>
    </source>
</evidence>
<evidence type="ECO:0000313" key="10">
    <source>
        <dbReference type="EMBL" id="CAG9975008.1"/>
    </source>
</evidence>
<dbReference type="OrthoDB" id="1621678at2759"/>
<accession>A0A9N9U1M1</accession>
<dbReference type="Proteomes" id="UP000754883">
    <property type="component" value="Unassembled WGS sequence"/>
</dbReference>
<dbReference type="GO" id="GO:0005634">
    <property type="term" value="C:nucleus"/>
    <property type="evidence" value="ECO:0007669"/>
    <property type="project" value="UniProtKB-SubCell"/>
</dbReference>
<feature type="region of interest" description="Disordered" evidence="8">
    <location>
        <begin position="1"/>
        <end position="64"/>
    </location>
</feature>
<dbReference type="PANTHER" id="PTHR47782">
    <property type="entry name" value="ZN(II)2CYS6 TRANSCRIPTION FACTOR (EUROFUNG)-RELATED"/>
    <property type="match status" value="1"/>
</dbReference>
<gene>
    <name evidence="10" type="ORF">CBYS24578_00016653</name>
</gene>
<dbReference type="EMBL" id="CABFNO020001253">
    <property type="protein sequence ID" value="CAG9975008.1"/>
    <property type="molecule type" value="Genomic_DNA"/>
</dbReference>
<feature type="compositionally biased region" description="Basic and acidic residues" evidence="8">
    <location>
        <begin position="1"/>
        <end position="10"/>
    </location>
</feature>
<feature type="compositionally biased region" description="Polar residues" evidence="8">
    <location>
        <begin position="36"/>
        <end position="59"/>
    </location>
</feature>
<keyword evidence="7" id="KW-0539">Nucleus</keyword>
<evidence type="ECO:0000256" key="2">
    <source>
        <dbReference type="ARBA" id="ARBA00022723"/>
    </source>
</evidence>
<dbReference type="GO" id="GO:0045944">
    <property type="term" value="P:positive regulation of transcription by RNA polymerase II"/>
    <property type="evidence" value="ECO:0007669"/>
    <property type="project" value="TreeGrafter"/>
</dbReference>
<dbReference type="Pfam" id="PF04082">
    <property type="entry name" value="Fungal_trans"/>
    <property type="match status" value="1"/>
</dbReference>
<comment type="subcellular location">
    <subcellularLocation>
        <location evidence="1">Nucleus</location>
    </subcellularLocation>
</comment>
<evidence type="ECO:0000259" key="9">
    <source>
        <dbReference type="Pfam" id="PF04082"/>
    </source>
</evidence>
<keyword evidence="11" id="KW-1185">Reference proteome</keyword>
<dbReference type="GO" id="GO:0043565">
    <property type="term" value="F:sequence-specific DNA binding"/>
    <property type="evidence" value="ECO:0007669"/>
    <property type="project" value="TreeGrafter"/>
</dbReference>
<dbReference type="GO" id="GO:0006351">
    <property type="term" value="P:DNA-templated transcription"/>
    <property type="evidence" value="ECO:0007669"/>
    <property type="project" value="InterPro"/>
</dbReference>
<reference evidence="10" key="1">
    <citation type="submission" date="2021-10" db="EMBL/GenBank/DDBJ databases">
        <authorList>
            <person name="Piombo E."/>
        </authorList>
    </citation>
    <scope>NUCLEOTIDE SEQUENCE</scope>
</reference>
<evidence type="ECO:0000313" key="11">
    <source>
        <dbReference type="Proteomes" id="UP000754883"/>
    </source>
</evidence>
<evidence type="ECO:0000256" key="3">
    <source>
        <dbReference type="ARBA" id="ARBA00022833"/>
    </source>
</evidence>
<keyword evidence="3" id="KW-0862">Zinc</keyword>
<evidence type="ECO:0000256" key="5">
    <source>
        <dbReference type="ARBA" id="ARBA00023125"/>
    </source>
</evidence>
<dbReference type="PANTHER" id="PTHR47782:SF14">
    <property type="entry name" value="ZN(II)2CYS6 TRANSCRIPTION FACTOR (EUROFUNG)"/>
    <property type="match status" value="1"/>
</dbReference>
<organism evidence="10 11">
    <name type="scientific">Clonostachys byssicola</name>
    <dbReference type="NCBI Taxonomy" id="160290"/>
    <lineage>
        <taxon>Eukaryota</taxon>
        <taxon>Fungi</taxon>
        <taxon>Dikarya</taxon>
        <taxon>Ascomycota</taxon>
        <taxon>Pezizomycotina</taxon>
        <taxon>Sordariomycetes</taxon>
        <taxon>Hypocreomycetidae</taxon>
        <taxon>Hypocreales</taxon>
        <taxon>Bionectriaceae</taxon>
        <taxon>Clonostachys</taxon>
    </lineage>
</organism>
<dbReference type="AlphaFoldDB" id="A0A9N9U1M1"/>
<protein>
    <recommendedName>
        <fullName evidence="9">Xylanolytic transcriptional activator regulatory domain-containing protein</fullName>
    </recommendedName>
</protein>
<name>A0A9N9U1M1_9HYPO</name>
<keyword evidence="6" id="KW-0804">Transcription</keyword>
<proteinExistence type="predicted"/>
<feature type="domain" description="Xylanolytic transcriptional activator regulatory" evidence="9">
    <location>
        <begin position="159"/>
        <end position="294"/>
    </location>
</feature>
<comment type="caution">
    <text evidence="10">The sequence shown here is derived from an EMBL/GenBank/DDBJ whole genome shotgun (WGS) entry which is preliminary data.</text>
</comment>
<evidence type="ECO:0000256" key="6">
    <source>
        <dbReference type="ARBA" id="ARBA00023163"/>
    </source>
</evidence>
<dbReference type="InterPro" id="IPR052202">
    <property type="entry name" value="Yeast_MetPath_Reg"/>
</dbReference>
<keyword evidence="4" id="KW-0805">Transcription regulation</keyword>
<evidence type="ECO:0000256" key="1">
    <source>
        <dbReference type="ARBA" id="ARBA00004123"/>
    </source>
</evidence>
<keyword evidence="2" id="KW-0479">Metal-binding</keyword>
<evidence type="ECO:0000256" key="4">
    <source>
        <dbReference type="ARBA" id="ARBA00023015"/>
    </source>
</evidence>
<dbReference type="CDD" id="cd12148">
    <property type="entry name" value="fungal_TF_MHR"/>
    <property type="match status" value="1"/>
</dbReference>
<dbReference type="GO" id="GO:0000981">
    <property type="term" value="F:DNA-binding transcription factor activity, RNA polymerase II-specific"/>
    <property type="evidence" value="ECO:0007669"/>
    <property type="project" value="TreeGrafter"/>
</dbReference>
<dbReference type="GO" id="GO:0008270">
    <property type="term" value="F:zinc ion binding"/>
    <property type="evidence" value="ECO:0007669"/>
    <property type="project" value="InterPro"/>
</dbReference>
<keyword evidence="5" id="KW-0238">DNA-binding</keyword>